<gene>
    <name evidence="1" type="ORF">DPMN_045386</name>
</gene>
<reference evidence="1" key="2">
    <citation type="submission" date="2020-11" db="EMBL/GenBank/DDBJ databases">
        <authorList>
            <person name="McCartney M.A."/>
            <person name="Auch B."/>
            <person name="Kono T."/>
            <person name="Mallez S."/>
            <person name="Becker A."/>
            <person name="Gohl D.M."/>
            <person name="Silverstein K.A.T."/>
            <person name="Koren S."/>
            <person name="Bechman K.B."/>
            <person name="Herman A."/>
            <person name="Abrahante J.E."/>
            <person name="Garbe J."/>
        </authorList>
    </citation>
    <scope>NUCLEOTIDE SEQUENCE</scope>
    <source>
        <strain evidence="1">Duluth1</strain>
        <tissue evidence="1">Whole animal</tissue>
    </source>
</reference>
<protein>
    <submittedName>
        <fullName evidence="1">Uncharacterized protein</fullName>
    </submittedName>
</protein>
<sequence length="120" mass="13233">MNLLGAIGSLMEGTRLKNILETVCGENAIVHIMTGKAVQRALRGHFLVDKCLHSKLISEMTKEDPDIQILLDQAEELYSSLLRGETTIADASCSEILIKLETAIEKKKHELAQTSKTSQL</sequence>
<evidence type="ECO:0000313" key="1">
    <source>
        <dbReference type="EMBL" id="KAH3738743.1"/>
    </source>
</evidence>
<comment type="caution">
    <text evidence="1">The sequence shown here is derived from an EMBL/GenBank/DDBJ whole genome shotgun (WGS) entry which is preliminary data.</text>
</comment>
<accession>A0A9D4HZP1</accession>
<dbReference type="EMBL" id="JAIWYP010000011">
    <property type="protein sequence ID" value="KAH3738743.1"/>
    <property type="molecule type" value="Genomic_DNA"/>
</dbReference>
<organism evidence="1 2">
    <name type="scientific">Dreissena polymorpha</name>
    <name type="common">Zebra mussel</name>
    <name type="synonym">Mytilus polymorpha</name>
    <dbReference type="NCBI Taxonomy" id="45954"/>
    <lineage>
        <taxon>Eukaryota</taxon>
        <taxon>Metazoa</taxon>
        <taxon>Spiralia</taxon>
        <taxon>Lophotrochozoa</taxon>
        <taxon>Mollusca</taxon>
        <taxon>Bivalvia</taxon>
        <taxon>Autobranchia</taxon>
        <taxon>Heteroconchia</taxon>
        <taxon>Euheterodonta</taxon>
        <taxon>Imparidentia</taxon>
        <taxon>Neoheterodontei</taxon>
        <taxon>Myida</taxon>
        <taxon>Dreissenoidea</taxon>
        <taxon>Dreissenidae</taxon>
        <taxon>Dreissena</taxon>
    </lineage>
</organism>
<dbReference type="AlphaFoldDB" id="A0A9D4HZP1"/>
<proteinExistence type="predicted"/>
<evidence type="ECO:0000313" key="2">
    <source>
        <dbReference type="Proteomes" id="UP000828390"/>
    </source>
</evidence>
<name>A0A9D4HZP1_DREPO</name>
<dbReference type="Proteomes" id="UP000828390">
    <property type="component" value="Unassembled WGS sequence"/>
</dbReference>
<keyword evidence="2" id="KW-1185">Reference proteome</keyword>
<reference evidence="1" key="1">
    <citation type="journal article" date="2019" name="bioRxiv">
        <title>The Genome of the Zebra Mussel, Dreissena polymorpha: A Resource for Invasive Species Research.</title>
        <authorList>
            <person name="McCartney M.A."/>
            <person name="Auch B."/>
            <person name="Kono T."/>
            <person name="Mallez S."/>
            <person name="Zhang Y."/>
            <person name="Obille A."/>
            <person name="Becker A."/>
            <person name="Abrahante J.E."/>
            <person name="Garbe J."/>
            <person name="Badalamenti J.P."/>
            <person name="Herman A."/>
            <person name="Mangelson H."/>
            <person name="Liachko I."/>
            <person name="Sullivan S."/>
            <person name="Sone E.D."/>
            <person name="Koren S."/>
            <person name="Silverstein K.A.T."/>
            <person name="Beckman K.B."/>
            <person name="Gohl D.M."/>
        </authorList>
    </citation>
    <scope>NUCLEOTIDE SEQUENCE</scope>
    <source>
        <strain evidence="1">Duluth1</strain>
        <tissue evidence="1">Whole animal</tissue>
    </source>
</reference>